<gene>
    <name evidence="1" type="ORF">MPAN_003940</name>
</gene>
<dbReference type="AlphaFoldDB" id="A0A7U9TIY1"/>
<keyword evidence="2" id="KW-1185">Reference proteome</keyword>
<evidence type="ECO:0000313" key="1">
    <source>
        <dbReference type="EMBL" id="BCR35501.1"/>
    </source>
</evidence>
<dbReference type="EMBL" id="AP024412">
    <property type="protein sequence ID" value="BCR35501.1"/>
    <property type="molecule type" value="Genomic_DNA"/>
</dbReference>
<protein>
    <submittedName>
        <fullName evidence="1">Uncharacterized protein</fullName>
    </submittedName>
</protein>
<reference evidence="1" key="1">
    <citation type="submission" date="2021-01" db="EMBL/GenBank/DDBJ databases">
        <title>Draft genome sequence of Acholeplasmataceae bacterium strain Mahy22.</title>
        <authorList>
            <person name="Watanabe M."/>
            <person name="Kojima H."/>
            <person name="Fukui M."/>
        </authorList>
    </citation>
    <scope>NUCLEOTIDE SEQUENCE</scope>
    <source>
        <strain evidence="1">Mahy22</strain>
    </source>
</reference>
<dbReference type="RefSeq" id="WP_176240106.1">
    <property type="nucleotide sequence ID" value="NZ_AP024412.1"/>
</dbReference>
<name>A0A7U9TIY1_9MOLU</name>
<proteinExistence type="predicted"/>
<dbReference type="Proteomes" id="UP000620133">
    <property type="component" value="Chromosome"/>
</dbReference>
<dbReference type="KEGG" id="manr:MPAN_003940"/>
<accession>A0A7U9TIY1</accession>
<sequence>MKRTYQDQIHFEGRIWMLGALLLFVSLPLSISIFTGIWPSFSNFLPGFIATAVIFWPVTTIEVFTFTPMLGSGSSYLAFVTGNLTSLKVPAALNAQDALNVEKGTDEGDVLATIAVASSSIATTLIIIIGIVLIIPLAPILESDVLKPAFDNVIPALFGAIGIVYISKRFKVAIFPLIFMILFFLFVPGSGGLVGIMVPVGVIISLVVSRILYKKGMIE</sequence>
<evidence type="ECO:0000313" key="2">
    <source>
        <dbReference type="Proteomes" id="UP000620133"/>
    </source>
</evidence>
<organism evidence="1 2">
    <name type="scientific">Mariniplasma anaerobium</name>
    <dbReference type="NCBI Taxonomy" id="2735436"/>
    <lineage>
        <taxon>Bacteria</taxon>
        <taxon>Bacillati</taxon>
        <taxon>Mycoplasmatota</taxon>
        <taxon>Mollicutes</taxon>
        <taxon>Acholeplasmatales</taxon>
        <taxon>Acholeplasmataceae</taxon>
        <taxon>Mariniplasma</taxon>
    </lineage>
</organism>